<keyword evidence="3" id="KW-1185">Reference proteome</keyword>
<dbReference type="RefSeq" id="WP_003986019.1">
    <property type="nucleotide sequence ID" value="NZ_CP043497.1"/>
</dbReference>
<feature type="signal peptide" evidence="1">
    <location>
        <begin position="1"/>
        <end position="26"/>
    </location>
</feature>
<evidence type="ECO:0000256" key="1">
    <source>
        <dbReference type="SAM" id="SignalP"/>
    </source>
</evidence>
<organism evidence="2 3">
    <name type="scientific">Streptomyces rimosus subsp. rimosus</name>
    <dbReference type="NCBI Taxonomy" id="132474"/>
    <lineage>
        <taxon>Bacteria</taxon>
        <taxon>Bacillati</taxon>
        <taxon>Actinomycetota</taxon>
        <taxon>Actinomycetes</taxon>
        <taxon>Kitasatosporales</taxon>
        <taxon>Streptomycetaceae</taxon>
        <taxon>Streptomyces</taxon>
    </lineage>
</organism>
<sequence>MAVRRRTASRRSTTTTAVALATAALAASLLTACGTVEKAVGCAKIATTFANDLDQLRQDLSNAADSPQDAQRAVDRLNKDLGKIQKSTDDPDVQKALTDLTKALDKADDAVRDGKVPDLDGLKDAAGSLTKTCTPG</sequence>
<protein>
    <recommendedName>
        <fullName evidence="4">Secreted protein</fullName>
    </recommendedName>
</protein>
<dbReference type="EMBL" id="CP094298">
    <property type="protein sequence ID" value="UNZ05564.1"/>
    <property type="molecule type" value="Genomic_DNA"/>
</dbReference>
<feature type="chain" id="PRO_5045542788" description="Secreted protein" evidence="1">
    <location>
        <begin position="27"/>
        <end position="136"/>
    </location>
</feature>
<reference evidence="2 3" key="1">
    <citation type="submission" date="2022-03" db="EMBL/GenBank/DDBJ databases">
        <title>Complete genome of Streptomyces rimosus ssp. rimosus R7 (=ATCC 10970).</title>
        <authorList>
            <person name="Beganovic S."/>
            <person name="Ruckert C."/>
            <person name="Busche T."/>
            <person name="Kalinowski J."/>
            <person name="Wittmann C."/>
        </authorList>
    </citation>
    <scope>NUCLEOTIDE SEQUENCE [LARGE SCALE GENOMIC DNA]</scope>
    <source>
        <strain evidence="2 3">R7</strain>
    </source>
</reference>
<gene>
    <name evidence="2" type="ORF">SRIMR7_25755</name>
</gene>
<accession>A0ABY3Z619</accession>
<dbReference type="Proteomes" id="UP000829494">
    <property type="component" value="Chromosome"/>
</dbReference>
<name>A0ABY3Z619_STRRM</name>
<proteinExistence type="predicted"/>
<dbReference type="GeneID" id="66855316"/>
<evidence type="ECO:0008006" key="4">
    <source>
        <dbReference type="Google" id="ProtNLM"/>
    </source>
</evidence>
<evidence type="ECO:0000313" key="2">
    <source>
        <dbReference type="EMBL" id="UNZ05564.1"/>
    </source>
</evidence>
<keyword evidence="1" id="KW-0732">Signal</keyword>
<dbReference type="PROSITE" id="PS51257">
    <property type="entry name" value="PROKAR_LIPOPROTEIN"/>
    <property type="match status" value="1"/>
</dbReference>
<evidence type="ECO:0000313" key="3">
    <source>
        <dbReference type="Proteomes" id="UP000829494"/>
    </source>
</evidence>